<dbReference type="InterPro" id="IPR037482">
    <property type="entry name" value="ST1585_MBL-fold"/>
</dbReference>
<dbReference type="OrthoDB" id="7773at2157"/>
<dbReference type="CDD" id="cd07726">
    <property type="entry name" value="ST1585-like_MBL-fold"/>
    <property type="match status" value="1"/>
</dbReference>
<organism evidence="2 3">
    <name type="scientific">Haloglomus irregulare</name>
    <dbReference type="NCBI Taxonomy" id="2234134"/>
    <lineage>
        <taxon>Archaea</taxon>
        <taxon>Methanobacteriati</taxon>
        <taxon>Methanobacteriota</taxon>
        <taxon>Stenosarchaea group</taxon>
        <taxon>Halobacteria</taxon>
        <taxon>Halobacteriales</taxon>
        <taxon>Natronomonadaceae</taxon>
        <taxon>Haloglomus</taxon>
    </lineage>
</organism>
<dbReference type="Gene3D" id="3.60.15.10">
    <property type="entry name" value="Ribonuclease Z/Hydroxyacylglutathione hydrolase-like"/>
    <property type="match status" value="1"/>
</dbReference>
<dbReference type="AlphaFoldDB" id="A0A554N852"/>
<dbReference type="InterPro" id="IPR001279">
    <property type="entry name" value="Metallo-B-lactamas"/>
</dbReference>
<dbReference type="SMART" id="SM00849">
    <property type="entry name" value="Lactamase_B"/>
    <property type="match status" value="1"/>
</dbReference>
<dbReference type="GO" id="GO:0016787">
    <property type="term" value="F:hydrolase activity"/>
    <property type="evidence" value="ECO:0007669"/>
    <property type="project" value="UniProtKB-KW"/>
</dbReference>
<protein>
    <submittedName>
        <fullName evidence="2">MBL fold metallo-hydrolase</fullName>
    </submittedName>
</protein>
<evidence type="ECO:0000313" key="2">
    <source>
        <dbReference type="EMBL" id="TSD13573.1"/>
    </source>
</evidence>
<dbReference type="InterPro" id="IPR050855">
    <property type="entry name" value="NDM-1-like"/>
</dbReference>
<evidence type="ECO:0000313" key="3">
    <source>
        <dbReference type="Proteomes" id="UP000319894"/>
    </source>
</evidence>
<dbReference type="EMBL" id="QMDX01000007">
    <property type="protein sequence ID" value="TSD13573.1"/>
    <property type="molecule type" value="Genomic_DNA"/>
</dbReference>
<dbReference type="FunCoup" id="A0A554N852">
    <property type="interactions" value="3"/>
</dbReference>
<sequence length="297" mass="32518">MTTFQVADGVHGIDAELFDLGFLSAYLFNDAEPTLVDPGHAAGAETVLDGVRDCGVDPADIKHVVCSHVHVDHAGAASTILDAAPEADVYIHEMTAPHLADPSELIASSREAMGEYFDHMGEQGPVPEDRIEMVSSDGTTLDIGANTLELRHLPGHSPDHFAIWNAERDLLFAAECLGGYLERATNFFPPSTLPNFDVALIEEAIAHLQELDPEHVLFPHFGAWPGDSAAVFEHAERELHRYDERILALHDETGAAEETKARVRADLMDISPPYDPAVAEFYTSLVTDGYLKYHDRL</sequence>
<dbReference type="Pfam" id="PF00753">
    <property type="entry name" value="Lactamase_B"/>
    <property type="match status" value="1"/>
</dbReference>
<proteinExistence type="predicted"/>
<evidence type="ECO:0000259" key="1">
    <source>
        <dbReference type="SMART" id="SM00849"/>
    </source>
</evidence>
<reference evidence="2 3" key="1">
    <citation type="submission" date="2018-06" db="EMBL/GenBank/DDBJ databases">
        <title>Natronomonas sp. F16-60 a new haloarchaeon isolated from a solar saltern of Isla Cristina, Huelva, Spain.</title>
        <authorList>
            <person name="Duran-Viseras A."/>
            <person name="Sanchez-Porro C."/>
            <person name="Ventosa A."/>
        </authorList>
    </citation>
    <scope>NUCLEOTIDE SEQUENCE [LARGE SCALE GENOMIC DNA]</scope>
    <source>
        <strain evidence="2 3">F16-60</strain>
    </source>
</reference>
<gene>
    <name evidence="2" type="ORF">DP107_12220</name>
</gene>
<dbReference type="InterPro" id="IPR036866">
    <property type="entry name" value="RibonucZ/Hydroxyglut_hydro"/>
</dbReference>
<dbReference type="SUPFAM" id="SSF56281">
    <property type="entry name" value="Metallo-hydrolase/oxidoreductase"/>
    <property type="match status" value="1"/>
</dbReference>
<dbReference type="PANTHER" id="PTHR42951">
    <property type="entry name" value="METALLO-BETA-LACTAMASE DOMAIN-CONTAINING"/>
    <property type="match status" value="1"/>
</dbReference>
<feature type="domain" description="Metallo-beta-lactamase" evidence="1">
    <location>
        <begin position="22"/>
        <end position="220"/>
    </location>
</feature>
<dbReference type="PANTHER" id="PTHR42951:SF4">
    <property type="entry name" value="ACYL-COENZYME A THIOESTERASE MBLAC2"/>
    <property type="match status" value="1"/>
</dbReference>
<dbReference type="InParanoid" id="A0A554N852"/>
<name>A0A554N852_9EURY</name>
<keyword evidence="2" id="KW-0378">Hydrolase</keyword>
<dbReference type="RefSeq" id="WP_144262442.1">
    <property type="nucleotide sequence ID" value="NZ_QMDX01000007.1"/>
</dbReference>
<dbReference type="Proteomes" id="UP000319894">
    <property type="component" value="Unassembled WGS sequence"/>
</dbReference>
<keyword evidence="3" id="KW-1185">Reference proteome</keyword>
<accession>A0A554N852</accession>
<comment type="caution">
    <text evidence="2">The sequence shown here is derived from an EMBL/GenBank/DDBJ whole genome shotgun (WGS) entry which is preliminary data.</text>
</comment>